<dbReference type="PANTHER" id="PTHR43798:SF33">
    <property type="entry name" value="HYDROLASE, PUTATIVE (AFU_ORTHOLOGUE AFUA_2G14860)-RELATED"/>
    <property type="match status" value="1"/>
</dbReference>
<dbReference type="Proteomes" id="UP000291591">
    <property type="component" value="Unassembled WGS sequence"/>
</dbReference>
<reference evidence="2 3" key="1">
    <citation type="submission" date="2019-02" db="EMBL/GenBank/DDBJ databases">
        <title>Sequencing the genomes of 1000 actinobacteria strains.</title>
        <authorList>
            <person name="Klenk H.-P."/>
        </authorList>
    </citation>
    <scope>NUCLEOTIDE SEQUENCE [LARGE SCALE GENOMIC DNA]</scope>
    <source>
        <strain evidence="2 3">DSM 45779</strain>
    </source>
</reference>
<dbReference type="GO" id="GO:0003824">
    <property type="term" value="F:catalytic activity"/>
    <property type="evidence" value="ECO:0007669"/>
    <property type="project" value="UniProtKB-ARBA"/>
</dbReference>
<feature type="domain" description="AB hydrolase-1" evidence="1">
    <location>
        <begin position="40"/>
        <end position="287"/>
    </location>
</feature>
<dbReference type="GO" id="GO:0016020">
    <property type="term" value="C:membrane"/>
    <property type="evidence" value="ECO:0007669"/>
    <property type="project" value="TreeGrafter"/>
</dbReference>
<protein>
    <submittedName>
        <fullName evidence="2">Pimeloyl-ACP methyl ester carboxylesterase</fullName>
    </submittedName>
</protein>
<dbReference type="Pfam" id="PF00561">
    <property type="entry name" value="Abhydrolase_1"/>
    <property type="match status" value="1"/>
</dbReference>
<organism evidence="2 3">
    <name type="scientific">Pseudonocardia sediminis</name>
    <dbReference type="NCBI Taxonomy" id="1397368"/>
    <lineage>
        <taxon>Bacteria</taxon>
        <taxon>Bacillati</taxon>
        <taxon>Actinomycetota</taxon>
        <taxon>Actinomycetes</taxon>
        <taxon>Pseudonocardiales</taxon>
        <taxon>Pseudonocardiaceae</taxon>
        <taxon>Pseudonocardia</taxon>
    </lineage>
</organism>
<evidence type="ECO:0000313" key="3">
    <source>
        <dbReference type="Proteomes" id="UP000291591"/>
    </source>
</evidence>
<accession>A0A4V2FR97</accession>
<dbReference type="AlphaFoldDB" id="A0A4V2FR97"/>
<sequence length="329" mass="33957">MTVTHTVVAVDRRPAVTRREVALHGQTTSFLEAGAEHGGPVVVLLHGLASSADTWSAVLPELGRHAHVIAPDLLGHGRSAKPDSGDYALGAYAAQVRDLLLVLGLDRATVVGHSFGGGVVMQYAYQFPEMVERVVLVSSGGLGPGVTPALRAATLPGAATALRVAAALTPHWMARATYRLARLGPALIPGMSGGDVDGLAAAFGSFADRGARVAFVQTVRGALDGAGQRLEGTGRFYLLGGVPVLLVVGTADPVIPVGHTRAAHALIPGSRLEVFDGAGHFPHADDPGRFAALVTDFLRTSDPAHAGREWLRRRLQAGSSGPTTSGRAG</sequence>
<dbReference type="PANTHER" id="PTHR43798">
    <property type="entry name" value="MONOACYLGLYCEROL LIPASE"/>
    <property type="match status" value="1"/>
</dbReference>
<dbReference type="OrthoDB" id="3371334at2"/>
<dbReference type="InterPro" id="IPR050266">
    <property type="entry name" value="AB_hydrolase_sf"/>
</dbReference>
<proteinExistence type="predicted"/>
<evidence type="ECO:0000259" key="1">
    <source>
        <dbReference type="Pfam" id="PF00561"/>
    </source>
</evidence>
<dbReference type="RefSeq" id="WP_130291906.1">
    <property type="nucleotide sequence ID" value="NZ_SHKL01000001.1"/>
</dbReference>
<name>A0A4V2FR97_PSEST</name>
<dbReference type="InterPro" id="IPR029058">
    <property type="entry name" value="AB_hydrolase_fold"/>
</dbReference>
<dbReference type="Gene3D" id="3.40.50.1820">
    <property type="entry name" value="alpha/beta hydrolase"/>
    <property type="match status" value="1"/>
</dbReference>
<dbReference type="PRINTS" id="PR00111">
    <property type="entry name" value="ABHYDROLASE"/>
</dbReference>
<comment type="caution">
    <text evidence="2">The sequence shown here is derived from an EMBL/GenBank/DDBJ whole genome shotgun (WGS) entry which is preliminary data.</text>
</comment>
<keyword evidence="3" id="KW-1185">Reference proteome</keyword>
<evidence type="ECO:0000313" key="2">
    <source>
        <dbReference type="EMBL" id="RZT87810.1"/>
    </source>
</evidence>
<dbReference type="InterPro" id="IPR000073">
    <property type="entry name" value="AB_hydrolase_1"/>
</dbReference>
<dbReference type="SUPFAM" id="SSF53474">
    <property type="entry name" value="alpha/beta-Hydrolases"/>
    <property type="match status" value="1"/>
</dbReference>
<gene>
    <name evidence="2" type="ORF">EV383_4736</name>
</gene>
<dbReference type="EMBL" id="SHKL01000001">
    <property type="protein sequence ID" value="RZT87810.1"/>
    <property type="molecule type" value="Genomic_DNA"/>
</dbReference>